<keyword evidence="1" id="KW-0812">Transmembrane</keyword>
<keyword evidence="1" id="KW-0472">Membrane</keyword>
<comment type="caution">
    <text evidence="2">The sequence shown here is derived from an EMBL/GenBank/DDBJ whole genome shotgun (WGS) entry which is preliminary data.</text>
</comment>
<name>A0A7Z0M7L7_9STRE</name>
<feature type="transmembrane region" description="Helical" evidence="1">
    <location>
        <begin position="12"/>
        <end position="30"/>
    </location>
</feature>
<evidence type="ECO:0000313" key="2">
    <source>
        <dbReference type="EMBL" id="NYS97303.1"/>
    </source>
</evidence>
<protein>
    <submittedName>
        <fullName evidence="2">Uncharacterized protein</fullName>
    </submittedName>
</protein>
<organism evidence="2 3">
    <name type="scientific">Streptococcus danieliae</name>
    <dbReference type="NCBI Taxonomy" id="747656"/>
    <lineage>
        <taxon>Bacteria</taxon>
        <taxon>Bacillati</taxon>
        <taxon>Bacillota</taxon>
        <taxon>Bacilli</taxon>
        <taxon>Lactobacillales</taxon>
        <taxon>Streptococcaceae</taxon>
        <taxon>Streptococcus</taxon>
    </lineage>
</organism>
<feature type="transmembrane region" description="Helical" evidence="1">
    <location>
        <begin position="102"/>
        <end position="123"/>
    </location>
</feature>
<feature type="non-terminal residue" evidence="2">
    <location>
        <position position="152"/>
    </location>
</feature>
<proteinExistence type="predicted"/>
<dbReference type="Proteomes" id="UP000589521">
    <property type="component" value="Unassembled WGS sequence"/>
</dbReference>
<gene>
    <name evidence="2" type="ORF">HZY94_08985</name>
</gene>
<evidence type="ECO:0000313" key="3">
    <source>
        <dbReference type="Proteomes" id="UP000589521"/>
    </source>
</evidence>
<keyword evidence="1" id="KW-1133">Transmembrane helix</keyword>
<feature type="transmembrane region" description="Helical" evidence="1">
    <location>
        <begin position="36"/>
        <end position="60"/>
    </location>
</feature>
<evidence type="ECO:0000256" key="1">
    <source>
        <dbReference type="SAM" id="Phobius"/>
    </source>
</evidence>
<dbReference type="EMBL" id="JACBXX010000196">
    <property type="protein sequence ID" value="NYS97303.1"/>
    <property type="molecule type" value="Genomic_DNA"/>
</dbReference>
<dbReference type="AlphaFoldDB" id="A0A7Z0M7L7"/>
<feature type="transmembrane region" description="Helical" evidence="1">
    <location>
        <begin position="72"/>
        <end position="90"/>
    </location>
</feature>
<accession>A0A7Z0M7L7</accession>
<reference evidence="2 3" key="1">
    <citation type="submission" date="2020-07" db="EMBL/GenBank/DDBJ databases">
        <title>MOT database genomes.</title>
        <authorList>
            <person name="Joseph S."/>
            <person name="Aduse-Opoku J."/>
            <person name="Hashim A."/>
            <person name="Wade W."/>
            <person name="Curtis M."/>
        </authorList>
    </citation>
    <scope>NUCLEOTIDE SEQUENCE [LARGE SCALE GENOMIC DNA]</scope>
    <source>
        <strain evidence="2 3">STR</strain>
    </source>
</reference>
<sequence>MRKKIIDICETAIIIMAKFFILFLVMGIFIDKGSNYLHLYIFFVSLYVIILFIVSLIFLIGTFFELFREEPSTLFLALSAGCLLTLPVVFSAKGLSSESMKAFYTVAVGIGTNIVIDSVFKYVEIDLTANQKEFLIKKSAYMKMIFNGIYIS</sequence>